<evidence type="ECO:0000313" key="3">
    <source>
        <dbReference type="EMBL" id="RDE07622.1"/>
    </source>
</evidence>
<proteinExistence type="predicted"/>
<accession>A0A369W2X3</accession>
<evidence type="ECO:0000259" key="2">
    <source>
        <dbReference type="Pfam" id="PF07331"/>
    </source>
</evidence>
<keyword evidence="4" id="KW-1185">Reference proteome</keyword>
<reference evidence="4" key="1">
    <citation type="submission" date="2018-07" db="EMBL/GenBank/DDBJ databases">
        <authorList>
            <person name="Liu B.-T."/>
            <person name="Du Z."/>
        </authorList>
    </citation>
    <scope>NUCLEOTIDE SEQUENCE [LARGE SCALE GENOMIC DNA]</scope>
    <source>
        <strain evidence="4">XYN52</strain>
    </source>
</reference>
<protein>
    <submittedName>
        <fullName evidence="3">Tripartite tricarboxylate transporter TctB family protein</fullName>
    </submittedName>
</protein>
<dbReference type="Proteomes" id="UP000253759">
    <property type="component" value="Unassembled WGS sequence"/>
</dbReference>
<gene>
    <name evidence="3" type="ORF">DVH29_15740</name>
</gene>
<feature type="transmembrane region" description="Helical" evidence="1">
    <location>
        <begin position="36"/>
        <end position="60"/>
    </location>
</feature>
<dbReference type="InterPro" id="IPR009936">
    <property type="entry name" value="DUF1468"/>
</dbReference>
<keyword evidence="1" id="KW-0472">Membrane</keyword>
<evidence type="ECO:0000256" key="1">
    <source>
        <dbReference type="SAM" id="Phobius"/>
    </source>
</evidence>
<dbReference type="AlphaFoldDB" id="A0A369W2X3"/>
<dbReference type="EMBL" id="QQNH01000048">
    <property type="protein sequence ID" value="RDE07622.1"/>
    <property type="molecule type" value="Genomic_DNA"/>
</dbReference>
<feature type="transmembrane region" description="Helical" evidence="1">
    <location>
        <begin position="149"/>
        <end position="168"/>
    </location>
</feature>
<organism evidence="3 4">
    <name type="scientific">Pelagibacterium lacus</name>
    <dbReference type="NCBI Taxonomy" id="2282655"/>
    <lineage>
        <taxon>Bacteria</taxon>
        <taxon>Pseudomonadati</taxon>
        <taxon>Pseudomonadota</taxon>
        <taxon>Alphaproteobacteria</taxon>
        <taxon>Hyphomicrobiales</taxon>
        <taxon>Devosiaceae</taxon>
        <taxon>Pelagibacterium</taxon>
    </lineage>
</organism>
<evidence type="ECO:0000313" key="4">
    <source>
        <dbReference type="Proteomes" id="UP000253759"/>
    </source>
</evidence>
<feature type="domain" description="DUF1468" evidence="2">
    <location>
        <begin position="39"/>
        <end position="174"/>
    </location>
</feature>
<feature type="transmembrane region" description="Helical" evidence="1">
    <location>
        <begin position="125"/>
        <end position="142"/>
    </location>
</feature>
<name>A0A369W2X3_9HYPH</name>
<comment type="caution">
    <text evidence="3">The sequence shown here is derived from an EMBL/GenBank/DDBJ whole genome shotgun (WGS) entry which is preliminary data.</text>
</comment>
<feature type="transmembrane region" description="Helical" evidence="1">
    <location>
        <begin position="66"/>
        <end position="88"/>
    </location>
</feature>
<keyword evidence="1" id="KW-1133">Transmembrane helix</keyword>
<feature type="transmembrane region" description="Helical" evidence="1">
    <location>
        <begin position="6"/>
        <end position="24"/>
    </location>
</feature>
<dbReference type="Pfam" id="PF07331">
    <property type="entry name" value="TctB"/>
    <property type="match status" value="1"/>
</dbReference>
<keyword evidence="1" id="KW-0812">Transmembrane</keyword>
<sequence length="177" mass="19063">MPPRGNLPVCTLLFCTGGLPGSFIDGPRIMIILRYVDLAVSLLLVAFGIYIVTQGLAFGYSDRSGVGAGFFPIWIGGGIAALSAVNFLKVVRNNLHLGTIEISEVVRVVFTSAAMLGFIYLSHHVGMIASILVLMLAIGAIYGPRSKVFYLWLLPICGVTTLFLYLIFRVLLGALLI</sequence>